<evidence type="ECO:0000313" key="3">
    <source>
        <dbReference type="Proteomes" id="UP001247620"/>
    </source>
</evidence>
<organism evidence="2 3">
    <name type="scientific">Mucilaginibacter pocheonensis</name>
    <dbReference type="NCBI Taxonomy" id="398050"/>
    <lineage>
        <taxon>Bacteria</taxon>
        <taxon>Pseudomonadati</taxon>
        <taxon>Bacteroidota</taxon>
        <taxon>Sphingobacteriia</taxon>
        <taxon>Sphingobacteriales</taxon>
        <taxon>Sphingobacteriaceae</taxon>
        <taxon>Mucilaginibacter</taxon>
    </lineage>
</organism>
<gene>
    <name evidence="2" type="ORF">J2W55_002169</name>
</gene>
<name>A0ABU1TA96_9SPHI</name>
<comment type="caution">
    <text evidence="2">The sequence shown here is derived from an EMBL/GenBank/DDBJ whole genome shotgun (WGS) entry which is preliminary data.</text>
</comment>
<dbReference type="PROSITE" id="PS51257">
    <property type="entry name" value="PROKAR_LIPOPROTEIN"/>
    <property type="match status" value="1"/>
</dbReference>
<feature type="domain" description="3-keto-alpha-glucoside-1,2-lyase/3-keto-2-hydroxy-glucal hydratase" evidence="1">
    <location>
        <begin position="43"/>
        <end position="248"/>
    </location>
</feature>
<proteinExistence type="predicted"/>
<evidence type="ECO:0000313" key="2">
    <source>
        <dbReference type="EMBL" id="MDR6942327.1"/>
    </source>
</evidence>
<sequence>MNRIFLAILTAIAICGCNSSSRKENTSSDSAAAKPAARADSNGFVSLFDGKSTKGWHTYGKNTAGSAWKAEDGVLHLDASQKGDWQTKNGGDIVSDEEYENFDFKTEWKISRAGNSGIMFYVKEDAAKYQYAWYTGPECQIADNKENEDGKLIKHQAGDLYDLMSISKKVVKPAGEWNQVEIVADKGKLDIIINNEHVLSTTLWDDNWKKLVAGSKFKEWPAFGTFKTGRIALQDHGADVWFRNIQIKKLL</sequence>
<dbReference type="RefSeq" id="WP_310095411.1">
    <property type="nucleotide sequence ID" value="NZ_JAVDUU010000002.1"/>
</dbReference>
<reference evidence="2 3" key="1">
    <citation type="submission" date="2023-07" db="EMBL/GenBank/DDBJ databases">
        <title>Sorghum-associated microbial communities from plants grown in Nebraska, USA.</title>
        <authorList>
            <person name="Schachtman D."/>
        </authorList>
    </citation>
    <scope>NUCLEOTIDE SEQUENCE [LARGE SCALE GENOMIC DNA]</scope>
    <source>
        <strain evidence="2 3">3262</strain>
    </source>
</reference>
<dbReference type="Proteomes" id="UP001247620">
    <property type="component" value="Unassembled WGS sequence"/>
</dbReference>
<dbReference type="Pfam" id="PF06439">
    <property type="entry name" value="3keto-disac_hyd"/>
    <property type="match status" value="1"/>
</dbReference>
<accession>A0ABU1TA96</accession>
<evidence type="ECO:0000259" key="1">
    <source>
        <dbReference type="Pfam" id="PF06439"/>
    </source>
</evidence>
<dbReference type="Gene3D" id="2.60.120.560">
    <property type="entry name" value="Exo-inulinase, domain 1"/>
    <property type="match status" value="1"/>
</dbReference>
<keyword evidence="3" id="KW-1185">Reference proteome</keyword>
<dbReference type="InterPro" id="IPR010496">
    <property type="entry name" value="AL/BT2_dom"/>
</dbReference>
<protein>
    <recommendedName>
        <fullName evidence="1">3-keto-alpha-glucoside-1,2-lyase/3-keto-2-hydroxy-glucal hydratase domain-containing protein</fullName>
    </recommendedName>
</protein>
<dbReference type="EMBL" id="JAVDUU010000002">
    <property type="protein sequence ID" value="MDR6942327.1"/>
    <property type="molecule type" value="Genomic_DNA"/>
</dbReference>